<name>A0ABS1H9L1_9BACL</name>
<dbReference type="RefSeq" id="WP_200749391.1">
    <property type="nucleotide sequence ID" value="NZ_JAEOAH010000018.1"/>
</dbReference>
<evidence type="ECO:0000313" key="1">
    <source>
        <dbReference type="EMBL" id="MBK3495792.1"/>
    </source>
</evidence>
<sequence length="46" mass="5294">MLQIIFHNSKLNRSYWLPGVVILETKPIKAKLKEEKEAEQAAVICI</sequence>
<dbReference type="Proteomes" id="UP000618943">
    <property type="component" value="Unassembled WGS sequence"/>
</dbReference>
<keyword evidence="2" id="KW-1185">Reference proteome</keyword>
<reference evidence="1 2" key="1">
    <citation type="submission" date="2020-12" db="EMBL/GenBank/DDBJ databases">
        <title>YIM B01967 draft genome.</title>
        <authorList>
            <person name="Yan X."/>
        </authorList>
    </citation>
    <scope>NUCLEOTIDE SEQUENCE [LARGE SCALE GENOMIC DNA]</scope>
    <source>
        <strain evidence="1 2">YIM B01967</strain>
    </source>
</reference>
<accession>A0ABS1H9L1</accession>
<gene>
    <name evidence="1" type="ORF">JFL43_13185</name>
</gene>
<protein>
    <submittedName>
        <fullName evidence="1">Uncharacterized protein</fullName>
    </submittedName>
</protein>
<proteinExistence type="predicted"/>
<evidence type="ECO:0000313" key="2">
    <source>
        <dbReference type="Proteomes" id="UP000618943"/>
    </source>
</evidence>
<dbReference type="EMBL" id="JAEOAH010000018">
    <property type="protein sequence ID" value="MBK3495792.1"/>
    <property type="molecule type" value="Genomic_DNA"/>
</dbReference>
<organism evidence="1 2">
    <name type="scientific">Viridibacillus soli</name>
    <dbReference type="NCBI Taxonomy" id="2798301"/>
    <lineage>
        <taxon>Bacteria</taxon>
        <taxon>Bacillati</taxon>
        <taxon>Bacillota</taxon>
        <taxon>Bacilli</taxon>
        <taxon>Bacillales</taxon>
        <taxon>Caryophanaceae</taxon>
        <taxon>Viridibacillus</taxon>
    </lineage>
</organism>
<comment type="caution">
    <text evidence="1">The sequence shown here is derived from an EMBL/GenBank/DDBJ whole genome shotgun (WGS) entry which is preliminary data.</text>
</comment>